<reference evidence="1" key="2">
    <citation type="journal article" date="2023" name="Microorganisms">
        <title>Genomic Characterization of Arcobacter butzleri Strains Isolated from Various Sources in Lithuania.</title>
        <authorList>
            <person name="Uljanovas D."/>
            <person name="Golz G."/>
            <person name="Fleischmann S."/>
            <person name="Kudirkiene E."/>
            <person name="Kasetiene N."/>
            <person name="Grineviciene A."/>
            <person name="Tamuleviciene E."/>
            <person name="Aksomaitiene J."/>
            <person name="Alter T."/>
            <person name="Malakauskas M."/>
        </authorList>
    </citation>
    <scope>NUCLEOTIDE SEQUENCE</scope>
    <source>
        <strain evidence="1">RCM39</strain>
    </source>
</reference>
<proteinExistence type="predicted"/>
<organism evidence="1 2">
    <name type="scientific">Aliarcobacter butzleri</name>
    <dbReference type="NCBI Taxonomy" id="28197"/>
    <lineage>
        <taxon>Bacteria</taxon>
        <taxon>Pseudomonadati</taxon>
        <taxon>Campylobacterota</taxon>
        <taxon>Epsilonproteobacteria</taxon>
        <taxon>Campylobacterales</taxon>
        <taxon>Arcobacteraceae</taxon>
        <taxon>Aliarcobacter</taxon>
    </lineage>
</organism>
<protein>
    <submittedName>
        <fullName evidence="1">Uncharacterized protein</fullName>
    </submittedName>
</protein>
<dbReference type="EMBL" id="JAPZDC010000001">
    <property type="protein sequence ID" value="MDN5062719.1"/>
    <property type="molecule type" value="Genomic_DNA"/>
</dbReference>
<accession>A0AAW7PMN9</accession>
<evidence type="ECO:0000313" key="1">
    <source>
        <dbReference type="EMBL" id="MDN5062719.1"/>
    </source>
</evidence>
<dbReference type="RefSeq" id="WP_301344648.1">
    <property type="nucleotide sequence ID" value="NZ_JAPZDB010000004.1"/>
</dbReference>
<comment type="caution">
    <text evidence="1">The sequence shown here is derived from an EMBL/GenBank/DDBJ whole genome shotgun (WGS) entry which is preliminary data.</text>
</comment>
<evidence type="ECO:0000313" key="2">
    <source>
        <dbReference type="Proteomes" id="UP001171529"/>
    </source>
</evidence>
<sequence>MINLANNIKNAINKFDLNIENKVVLTEAATGNYVVTPIIAALAGAKKVYSYTKNSKYGSVEDVKKQTFELAKLCNIEHVVEVITNLEDINLKEIDILTNTGFLRPINKKIIDKLKKDCVIPLMWETWEFRDSDLDLEACYKNGIKVYGTNEDDERLRTKEYIGYMVLNFLLDFKHTPITSNVLLLGCDYFNIYIEEVLKQNNYKYNVINEYNYKIDISDYNVIVLAEHHKDDLLIGTNGFIDIEQILPSTNIIHICGNVDFSNAKFKYIPETPANFGYMSYTADYMGSQVVIDLHTAGFKVAEGMIKANQLSFKKMEYKKFMEDNYPALSFENERYW</sequence>
<reference evidence="1" key="1">
    <citation type="submission" date="2022-12" db="EMBL/GenBank/DDBJ databases">
        <authorList>
            <person name="Uljanovas D."/>
        </authorList>
    </citation>
    <scope>NUCLEOTIDE SEQUENCE</scope>
    <source>
        <strain evidence="1">RCM39</strain>
    </source>
</reference>
<gene>
    <name evidence="1" type="ORF">O8C91_00775</name>
</gene>
<dbReference type="Proteomes" id="UP001171529">
    <property type="component" value="Unassembled WGS sequence"/>
</dbReference>
<name>A0AAW7PMN9_9BACT</name>
<dbReference type="AlphaFoldDB" id="A0AAW7PMN9"/>